<evidence type="ECO:0000256" key="6">
    <source>
        <dbReference type="ARBA" id="ARBA00066616"/>
    </source>
</evidence>
<dbReference type="Gene3D" id="3.40.50.12780">
    <property type="entry name" value="N-terminal domain of ligase-like"/>
    <property type="match status" value="1"/>
</dbReference>
<dbReference type="GO" id="GO:0016874">
    <property type="term" value="F:ligase activity"/>
    <property type="evidence" value="ECO:0007669"/>
    <property type="project" value="UniProtKB-KW"/>
</dbReference>
<dbReference type="InterPro" id="IPR000873">
    <property type="entry name" value="AMP-dep_synth/lig_dom"/>
</dbReference>
<dbReference type="FunFam" id="3.30.300.30:FF:000008">
    <property type="entry name" value="2,3-dihydroxybenzoate-AMP ligase"/>
    <property type="match status" value="1"/>
</dbReference>
<protein>
    <recommendedName>
        <fullName evidence="7">3-methylmercaptopropionyl-CoA ligase</fullName>
        <ecNumber evidence="6">6.2.1.44</ecNumber>
    </recommendedName>
</protein>
<dbReference type="InterPro" id="IPR025110">
    <property type="entry name" value="AMP-bd_C"/>
</dbReference>
<evidence type="ECO:0000256" key="7">
    <source>
        <dbReference type="ARBA" id="ARBA00067668"/>
    </source>
</evidence>
<proteinExistence type="inferred from homology"/>
<sequence length="540" mass="58458">MSDTIYDRGLDACAANFAQLTPLDFLARTAAIHPDRLALVHGPVRRTWAQVHDRAVRLASALAARGVGRGDTVAVVAPNIPELYEAHFGVPMLGAVLNAINTRLDAEAVRFILRHGEAKALLVDSEFAPLAAEALQGCDIGLVVDILDPAVPHGDPIGALDYEALLAEGDPAYDWQPPRDEWDAIALNYTSGTTGNPKGVVYHHRGAALNAISQLQDWGMPAHSVYLWTLPMFHCNGWCFPWAMAANAGVSVCLRAVRAEPIFDLIADEGVTHFCGAPIVLNMLAQNAHLKRFDHPVKVMTAGASPPAAVIQAMEDMGVEVTHVYGLTEVYGPSVVCVWKPEWNDLPPDRRARLKARQGVRNAALAGLMVADPDTLAPVPHDGQTIGEIFMRGNNVMRGYLKNPEATAQAFRGGWFATGDLGVMHPDGYVEIKDRSKDIIISGGENISSVEIEDVLYRHPSVNEAAVVARPDAKWGETPCAFVDLRPGRQASEAEIIAFCRDHMAHFKAPKTVVFGPLPKTSTGKIQKFVLRDQARSLSG</sequence>
<keyword evidence="2 10" id="KW-0436">Ligase</keyword>
<gene>
    <name evidence="10" type="ORF">PARHAE_00073</name>
</gene>
<keyword evidence="4" id="KW-0443">Lipid metabolism</keyword>
<dbReference type="InterPro" id="IPR020845">
    <property type="entry name" value="AMP-binding_CS"/>
</dbReference>
<dbReference type="InterPro" id="IPR045851">
    <property type="entry name" value="AMP-bd_C_sf"/>
</dbReference>
<dbReference type="AlphaFoldDB" id="A0A3S4CFM8"/>
<dbReference type="SUPFAM" id="SSF56801">
    <property type="entry name" value="Acetyl-CoA synthetase-like"/>
    <property type="match status" value="1"/>
</dbReference>
<evidence type="ECO:0000256" key="4">
    <source>
        <dbReference type="ARBA" id="ARBA00023098"/>
    </source>
</evidence>
<dbReference type="Proteomes" id="UP000270743">
    <property type="component" value="Unassembled WGS sequence"/>
</dbReference>
<feature type="domain" description="AMP-dependent synthetase/ligase" evidence="8">
    <location>
        <begin position="27"/>
        <end position="401"/>
    </location>
</feature>
<dbReference type="CDD" id="cd12118">
    <property type="entry name" value="ttLC_FACS_AEE21_like"/>
    <property type="match status" value="1"/>
</dbReference>
<evidence type="ECO:0000256" key="1">
    <source>
        <dbReference type="ARBA" id="ARBA00006432"/>
    </source>
</evidence>
<dbReference type="GO" id="GO:0006631">
    <property type="term" value="P:fatty acid metabolic process"/>
    <property type="evidence" value="ECO:0007669"/>
    <property type="project" value="UniProtKB-KW"/>
</dbReference>
<dbReference type="Pfam" id="PF00501">
    <property type="entry name" value="AMP-binding"/>
    <property type="match status" value="1"/>
</dbReference>
<dbReference type="EMBL" id="UZWE01000012">
    <property type="protein sequence ID" value="VDS06902.1"/>
    <property type="molecule type" value="Genomic_DNA"/>
</dbReference>
<accession>A0A3S4CFM8</accession>
<comment type="catalytic activity">
    <reaction evidence="5">
        <text>3-(methylsulfanyl)propanoate + ATP + CoA = 3-(methylsulfanyl)propanoyl-CoA + AMP + diphosphate</text>
        <dbReference type="Rhea" id="RHEA:43052"/>
        <dbReference type="ChEBI" id="CHEBI:30616"/>
        <dbReference type="ChEBI" id="CHEBI:33019"/>
        <dbReference type="ChEBI" id="CHEBI:49016"/>
        <dbReference type="ChEBI" id="CHEBI:57287"/>
        <dbReference type="ChEBI" id="CHEBI:82815"/>
        <dbReference type="ChEBI" id="CHEBI:456215"/>
        <dbReference type="EC" id="6.2.1.44"/>
    </reaction>
    <physiologicalReaction direction="left-to-right" evidence="5">
        <dbReference type="Rhea" id="RHEA:43053"/>
    </physiologicalReaction>
</comment>
<dbReference type="EC" id="6.2.1.44" evidence="6"/>
<comment type="similarity">
    <text evidence="1">Belongs to the ATP-dependent AMP-binding enzyme family.</text>
</comment>
<dbReference type="Pfam" id="PF13193">
    <property type="entry name" value="AMP-binding_C"/>
    <property type="match status" value="1"/>
</dbReference>
<dbReference type="PANTHER" id="PTHR43859:SF4">
    <property type="entry name" value="BUTANOATE--COA LIGASE AAE1-RELATED"/>
    <property type="match status" value="1"/>
</dbReference>
<evidence type="ECO:0000256" key="5">
    <source>
        <dbReference type="ARBA" id="ARBA00051915"/>
    </source>
</evidence>
<keyword evidence="3" id="KW-0276">Fatty acid metabolism</keyword>
<evidence type="ECO:0000256" key="3">
    <source>
        <dbReference type="ARBA" id="ARBA00022832"/>
    </source>
</evidence>
<organism evidence="10 11">
    <name type="scientific">Paracoccus haematequi</name>
    <dbReference type="NCBI Taxonomy" id="2491866"/>
    <lineage>
        <taxon>Bacteria</taxon>
        <taxon>Pseudomonadati</taxon>
        <taxon>Pseudomonadota</taxon>
        <taxon>Alphaproteobacteria</taxon>
        <taxon>Rhodobacterales</taxon>
        <taxon>Paracoccaceae</taxon>
        <taxon>Paracoccus</taxon>
    </lineage>
</organism>
<dbReference type="NCBIfam" id="NF006020">
    <property type="entry name" value="PRK08162.1"/>
    <property type="match status" value="1"/>
</dbReference>
<keyword evidence="11" id="KW-1185">Reference proteome</keyword>
<dbReference type="PROSITE" id="PS00455">
    <property type="entry name" value="AMP_BINDING"/>
    <property type="match status" value="1"/>
</dbReference>
<dbReference type="RefSeq" id="WP_126152629.1">
    <property type="nucleotide sequence ID" value="NZ_UZWE01000012.1"/>
</dbReference>
<feature type="domain" description="AMP-binding enzyme C-terminal" evidence="9">
    <location>
        <begin position="451"/>
        <end position="525"/>
    </location>
</feature>
<evidence type="ECO:0000313" key="10">
    <source>
        <dbReference type="EMBL" id="VDS06902.1"/>
    </source>
</evidence>
<name>A0A3S4CFM8_9RHOB</name>
<dbReference type="InterPro" id="IPR042099">
    <property type="entry name" value="ANL_N_sf"/>
</dbReference>
<dbReference type="Gene3D" id="3.30.300.30">
    <property type="match status" value="1"/>
</dbReference>
<reference evidence="10 11" key="1">
    <citation type="submission" date="2018-12" db="EMBL/GenBank/DDBJ databases">
        <authorList>
            <person name="Criscuolo A."/>
        </authorList>
    </citation>
    <scope>NUCLEOTIDE SEQUENCE [LARGE SCALE GENOMIC DNA]</scope>
    <source>
        <strain evidence="10">ACIP1116241</strain>
    </source>
</reference>
<evidence type="ECO:0000313" key="11">
    <source>
        <dbReference type="Proteomes" id="UP000270743"/>
    </source>
</evidence>
<dbReference type="PANTHER" id="PTHR43859">
    <property type="entry name" value="ACYL-ACTIVATING ENZYME"/>
    <property type="match status" value="1"/>
</dbReference>
<evidence type="ECO:0000259" key="9">
    <source>
        <dbReference type="Pfam" id="PF13193"/>
    </source>
</evidence>
<dbReference type="OrthoDB" id="9803968at2"/>
<evidence type="ECO:0000256" key="2">
    <source>
        <dbReference type="ARBA" id="ARBA00022598"/>
    </source>
</evidence>
<evidence type="ECO:0000259" key="8">
    <source>
        <dbReference type="Pfam" id="PF00501"/>
    </source>
</evidence>